<dbReference type="PANTHER" id="PTHR43736:SF1">
    <property type="entry name" value="DIHYDRONEOPTERIN TRIPHOSPHATE DIPHOSPHATASE"/>
    <property type="match status" value="1"/>
</dbReference>
<dbReference type="InterPro" id="IPR014078">
    <property type="entry name" value="Nudix_YtkD"/>
</dbReference>
<dbReference type="PRINTS" id="PR00502">
    <property type="entry name" value="NUDIXFAMILY"/>
</dbReference>
<evidence type="ECO:0000256" key="2">
    <source>
        <dbReference type="ARBA" id="ARBA00022801"/>
    </source>
</evidence>
<gene>
    <name evidence="5" type="primary">ytkD</name>
    <name evidence="5" type="ORF">ACFSFW_02555</name>
</gene>
<dbReference type="NCBIfam" id="TIGR02705">
    <property type="entry name" value="nudix_YtkD"/>
    <property type="match status" value="1"/>
</dbReference>
<protein>
    <submittedName>
        <fullName evidence="5">RNA deprotection pyrophosphohydrolase</fullName>
    </submittedName>
</protein>
<dbReference type="RefSeq" id="WP_304219342.1">
    <property type="nucleotide sequence ID" value="NZ_JBHUEK010000005.1"/>
</dbReference>
<dbReference type="InterPro" id="IPR020476">
    <property type="entry name" value="Nudix_hydrolase"/>
</dbReference>
<sequence length="162" mass="18980">MIVFQDMYHNEVNLSFTPDPFSDKPKHVWVICRYRDQWLLTNHSERGLEFPGGKVEEGETPEAAAIREVMEETGAEVQKIEYMGQYKVVGKGKTIIKNIYFAEITRLLEKDTYFETKGPVLLKEIPLDHVKTDRRYSFIMKDDVLTHSIDYVEKYLKTKKAL</sequence>
<dbReference type="PROSITE" id="PS51462">
    <property type="entry name" value="NUDIX"/>
    <property type="match status" value="1"/>
</dbReference>
<dbReference type="SUPFAM" id="SSF55811">
    <property type="entry name" value="Nudix"/>
    <property type="match status" value="1"/>
</dbReference>
<dbReference type="InterPro" id="IPR015797">
    <property type="entry name" value="NUDIX_hydrolase-like_dom_sf"/>
</dbReference>
<dbReference type="Proteomes" id="UP001597227">
    <property type="component" value="Unassembled WGS sequence"/>
</dbReference>
<dbReference type="CDD" id="cd04665">
    <property type="entry name" value="NUDIX_RppH"/>
    <property type="match status" value="1"/>
</dbReference>
<dbReference type="InterPro" id="IPR000086">
    <property type="entry name" value="NUDIX_hydrolase_dom"/>
</dbReference>
<dbReference type="PANTHER" id="PTHR43736">
    <property type="entry name" value="ADP-RIBOSE PYROPHOSPHATASE"/>
    <property type="match status" value="1"/>
</dbReference>
<dbReference type="InterPro" id="IPR020084">
    <property type="entry name" value="NUDIX_hydrolase_CS"/>
</dbReference>
<dbReference type="EMBL" id="JBHUEK010000005">
    <property type="protein sequence ID" value="MFD1777540.1"/>
    <property type="molecule type" value="Genomic_DNA"/>
</dbReference>
<organism evidence="5 6">
    <name type="scientific">Fredinandcohnia salidurans</name>
    <dbReference type="NCBI Taxonomy" id="2595041"/>
    <lineage>
        <taxon>Bacteria</taxon>
        <taxon>Bacillati</taxon>
        <taxon>Bacillota</taxon>
        <taxon>Bacilli</taxon>
        <taxon>Bacillales</taxon>
        <taxon>Bacillaceae</taxon>
        <taxon>Fredinandcohnia</taxon>
    </lineage>
</organism>
<proteinExistence type="inferred from homology"/>
<dbReference type="PROSITE" id="PS00893">
    <property type="entry name" value="NUDIX_BOX"/>
    <property type="match status" value="1"/>
</dbReference>
<dbReference type="Gene3D" id="3.90.79.10">
    <property type="entry name" value="Nucleoside Triphosphate Pyrophosphohydrolase"/>
    <property type="match status" value="1"/>
</dbReference>
<evidence type="ECO:0000259" key="4">
    <source>
        <dbReference type="PROSITE" id="PS51462"/>
    </source>
</evidence>
<evidence type="ECO:0000313" key="5">
    <source>
        <dbReference type="EMBL" id="MFD1777540.1"/>
    </source>
</evidence>
<accession>A0ABW4MI71</accession>
<comment type="similarity">
    <text evidence="1 3">Belongs to the Nudix hydrolase family.</text>
</comment>
<keyword evidence="2 3" id="KW-0378">Hydrolase</keyword>
<evidence type="ECO:0000256" key="3">
    <source>
        <dbReference type="RuleBase" id="RU003476"/>
    </source>
</evidence>
<feature type="domain" description="Nudix hydrolase" evidence="4">
    <location>
        <begin position="11"/>
        <end position="142"/>
    </location>
</feature>
<keyword evidence="6" id="KW-1185">Reference proteome</keyword>
<comment type="caution">
    <text evidence="5">The sequence shown here is derived from an EMBL/GenBank/DDBJ whole genome shotgun (WGS) entry which is preliminary data.</text>
</comment>
<evidence type="ECO:0000256" key="1">
    <source>
        <dbReference type="ARBA" id="ARBA00005582"/>
    </source>
</evidence>
<evidence type="ECO:0000313" key="6">
    <source>
        <dbReference type="Proteomes" id="UP001597227"/>
    </source>
</evidence>
<reference evidence="6" key="1">
    <citation type="journal article" date="2019" name="Int. J. Syst. Evol. Microbiol.">
        <title>The Global Catalogue of Microorganisms (GCM) 10K type strain sequencing project: providing services to taxonomists for standard genome sequencing and annotation.</title>
        <authorList>
            <consortium name="The Broad Institute Genomics Platform"/>
            <consortium name="The Broad Institute Genome Sequencing Center for Infectious Disease"/>
            <person name="Wu L."/>
            <person name="Ma J."/>
        </authorList>
    </citation>
    <scope>NUCLEOTIDE SEQUENCE [LARGE SCALE GENOMIC DNA]</scope>
    <source>
        <strain evidence="6">CCUG 15531</strain>
    </source>
</reference>
<dbReference type="Pfam" id="PF00293">
    <property type="entry name" value="NUDIX"/>
    <property type="match status" value="1"/>
</dbReference>
<name>A0ABW4MI71_9BACI</name>